<dbReference type="Proteomes" id="UP001432027">
    <property type="component" value="Unassembled WGS sequence"/>
</dbReference>
<organism evidence="2 3">
    <name type="scientific">Pristionchus entomophagus</name>
    <dbReference type="NCBI Taxonomy" id="358040"/>
    <lineage>
        <taxon>Eukaryota</taxon>
        <taxon>Metazoa</taxon>
        <taxon>Ecdysozoa</taxon>
        <taxon>Nematoda</taxon>
        <taxon>Chromadorea</taxon>
        <taxon>Rhabditida</taxon>
        <taxon>Rhabditina</taxon>
        <taxon>Diplogasteromorpha</taxon>
        <taxon>Diplogasteroidea</taxon>
        <taxon>Neodiplogasteridae</taxon>
        <taxon>Pristionchus</taxon>
    </lineage>
</organism>
<dbReference type="EMBL" id="BTSX01000006">
    <property type="protein sequence ID" value="GMT07296.1"/>
    <property type="molecule type" value="Genomic_DNA"/>
</dbReference>
<evidence type="ECO:0000256" key="1">
    <source>
        <dbReference type="SAM" id="MobiDB-lite"/>
    </source>
</evidence>
<evidence type="ECO:0000313" key="3">
    <source>
        <dbReference type="Proteomes" id="UP001432027"/>
    </source>
</evidence>
<sequence length="236" mass="26734">LPSPLPAPIPSGSSKKMTDQDNNSKCDGILKDDEDGNTTEEVSRLLQEIAEIVNGIETEDEKKARRSDYSEKKFDQSDLDLKAVILFRMIKSSAIELRARILDLLCGLFNAESNRVSVESEHLDEFEAYLLKEFLGETDEKLKSNYAKVLGAMRSKEVDQLVEGWTMSKSITDQENALCIAANTRPDRFCHVVSGLIEKHLHTSDPEFSKKAALRALFNYVYTRSSVYLREKFCRT</sequence>
<feature type="region of interest" description="Disordered" evidence="1">
    <location>
        <begin position="1"/>
        <end position="38"/>
    </location>
</feature>
<name>A0AAV5ULJ9_9BILA</name>
<comment type="caution">
    <text evidence="2">The sequence shown here is derived from an EMBL/GenBank/DDBJ whole genome shotgun (WGS) entry which is preliminary data.</text>
</comment>
<gene>
    <name evidence="2" type="ORF">PENTCL1PPCAC_29470</name>
</gene>
<evidence type="ECO:0000313" key="2">
    <source>
        <dbReference type="EMBL" id="GMT07296.1"/>
    </source>
</evidence>
<dbReference type="AlphaFoldDB" id="A0AAV5ULJ9"/>
<feature type="compositionally biased region" description="Basic and acidic residues" evidence="1">
    <location>
        <begin position="16"/>
        <end position="31"/>
    </location>
</feature>
<feature type="non-terminal residue" evidence="2">
    <location>
        <position position="1"/>
    </location>
</feature>
<proteinExistence type="predicted"/>
<reference evidence="2" key="1">
    <citation type="submission" date="2023-10" db="EMBL/GenBank/DDBJ databases">
        <title>Genome assembly of Pristionchus species.</title>
        <authorList>
            <person name="Yoshida K."/>
            <person name="Sommer R.J."/>
        </authorList>
    </citation>
    <scope>NUCLEOTIDE SEQUENCE</scope>
    <source>
        <strain evidence="2">RS0144</strain>
    </source>
</reference>
<accession>A0AAV5ULJ9</accession>
<keyword evidence="3" id="KW-1185">Reference proteome</keyword>
<protein>
    <submittedName>
        <fullName evidence="2">Uncharacterized protein</fullName>
    </submittedName>
</protein>